<sequence>ARSSEYGVTVLSAEETPKKLFHRTSASGMQRILKGGIVPGAKCSGRAHCYFSAYRLDEAIAAGCEFFVTDSDGTLTRSLIPPECIISAVDTSKKDLPLYVAESFEATVTGEPDRSFRAKRDYEEAASSSSAPTKAKAPVLSYTDMQAV</sequence>
<accession>A0A812ZG83</accession>
<name>A0A812ZG83_9DINO</name>
<evidence type="ECO:0000256" key="1">
    <source>
        <dbReference type="SAM" id="MobiDB-lite"/>
    </source>
</evidence>
<evidence type="ECO:0000313" key="3">
    <source>
        <dbReference type="Proteomes" id="UP000601435"/>
    </source>
</evidence>
<dbReference type="EMBL" id="CAJNJA010047389">
    <property type="protein sequence ID" value="CAE7823944.1"/>
    <property type="molecule type" value="Genomic_DNA"/>
</dbReference>
<feature type="region of interest" description="Disordered" evidence="1">
    <location>
        <begin position="112"/>
        <end position="148"/>
    </location>
</feature>
<feature type="compositionally biased region" description="Basic and acidic residues" evidence="1">
    <location>
        <begin position="112"/>
        <end position="123"/>
    </location>
</feature>
<feature type="non-terminal residue" evidence="2">
    <location>
        <position position="148"/>
    </location>
</feature>
<reference evidence="2" key="1">
    <citation type="submission" date="2021-02" db="EMBL/GenBank/DDBJ databases">
        <authorList>
            <person name="Dougan E. K."/>
            <person name="Rhodes N."/>
            <person name="Thang M."/>
            <person name="Chan C."/>
        </authorList>
    </citation>
    <scope>NUCLEOTIDE SEQUENCE</scope>
</reference>
<dbReference type="Proteomes" id="UP000601435">
    <property type="component" value="Unassembled WGS sequence"/>
</dbReference>
<comment type="caution">
    <text evidence="2">The sequence shown here is derived from an EMBL/GenBank/DDBJ whole genome shotgun (WGS) entry which is preliminary data.</text>
</comment>
<feature type="compositionally biased region" description="Low complexity" evidence="1">
    <location>
        <begin position="125"/>
        <end position="138"/>
    </location>
</feature>
<proteinExistence type="predicted"/>
<evidence type="ECO:0000313" key="2">
    <source>
        <dbReference type="EMBL" id="CAE7823944.1"/>
    </source>
</evidence>
<protein>
    <submittedName>
        <fullName evidence="2">KptA protein</fullName>
    </submittedName>
</protein>
<dbReference type="AlphaFoldDB" id="A0A812ZG83"/>
<organism evidence="2 3">
    <name type="scientific">Symbiodinium necroappetens</name>
    <dbReference type="NCBI Taxonomy" id="1628268"/>
    <lineage>
        <taxon>Eukaryota</taxon>
        <taxon>Sar</taxon>
        <taxon>Alveolata</taxon>
        <taxon>Dinophyceae</taxon>
        <taxon>Suessiales</taxon>
        <taxon>Symbiodiniaceae</taxon>
        <taxon>Symbiodinium</taxon>
    </lineage>
</organism>
<feature type="non-terminal residue" evidence="2">
    <location>
        <position position="1"/>
    </location>
</feature>
<gene>
    <name evidence="2" type="primary">kptA</name>
    <name evidence="2" type="ORF">SNEC2469_LOCUS24557</name>
</gene>
<keyword evidence="3" id="KW-1185">Reference proteome</keyword>